<feature type="region of interest" description="Disordered" evidence="5">
    <location>
        <begin position="742"/>
        <end position="769"/>
    </location>
</feature>
<keyword evidence="8" id="KW-1185">Reference proteome</keyword>
<proteinExistence type="predicted"/>
<name>A0A8H6TGH5_MYCCL</name>
<evidence type="ECO:0000256" key="3">
    <source>
        <dbReference type="ARBA" id="ARBA00023125"/>
    </source>
</evidence>
<dbReference type="GO" id="GO:0008270">
    <property type="term" value="F:zinc ion binding"/>
    <property type="evidence" value="ECO:0007669"/>
    <property type="project" value="InterPro"/>
</dbReference>
<dbReference type="CDD" id="cd12148">
    <property type="entry name" value="fungal_TF_MHR"/>
    <property type="match status" value="1"/>
</dbReference>
<accession>A0A8H6TGH5</accession>
<evidence type="ECO:0000313" key="7">
    <source>
        <dbReference type="EMBL" id="KAF7318440.1"/>
    </source>
</evidence>
<dbReference type="GO" id="GO:0006351">
    <property type="term" value="P:DNA-templated transcription"/>
    <property type="evidence" value="ECO:0007669"/>
    <property type="project" value="InterPro"/>
</dbReference>
<comment type="caution">
    <text evidence="7">The sequence shown here is derived from an EMBL/GenBank/DDBJ whole genome shotgun (WGS) entry which is preliminary data.</text>
</comment>
<dbReference type="Gene3D" id="4.10.240.10">
    <property type="entry name" value="Zn(2)-C6 fungal-type DNA-binding domain"/>
    <property type="match status" value="1"/>
</dbReference>
<dbReference type="SMART" id="SM00906">
    <property type="entry name" value="Fungal_trans"/>
    <property type="match status" value="1"/>
</dbReference>
<sequence>MDLFQALTPPVGACDGLKHPFRACSSCVEAKLECRFTGAKKKQSKYVEALEARLEATQRLLAAQDVTDVAEGSISSTSSVSSSSSANGRTASAAASSTGERSDADVARGLAALIEVFAVQIRSTIQHDNAHPADVESKEVLNSLRVLQLSAHAQHFQNSASRWSLVATAVQQKELYEGRETEWRNRRARYWEHPQRPQSSVRAETVVGFRFPPPDLLASLAELYFRHVNITYPVLHRPSFLRSIADGRHLREIDFAVLALVVCALGARYSDDYRVLPARNPGESDEELELRAGARYFEQIPLVVGHLFKEPALTHVQFCALSTIYLQHASPSQCWTLLAMGIKIAQDRGVHRWGAVPMAPTPTTEGWKRAFWCLYCMDRQFATSFGQPPTLEVFDMDTDLPFDCDDEYWPGEPTLTAGSEPFMQPRGKPSYIAGFLQFLRLNRLQGVSLRLYGLRKVKALFAIRDPQWQEKIVAELDSGMNAWMVGMPQHLRWDNFSHSCTTAWTHLDDPHETFFDQAVLLHSSFYALQIYIHRQYLPFVTQNSPNIVQSLPSLAVCTTAARATARILHLQRLRRGTTPIPDSLPYAFTAALILSINVWSAARSSGLSPHMNSSLDQIHELMEVVKLCEKRWALAGLFWDLLAELSAVLDPPTKRPTTQTASPGNTRKRPAKHVESSTKSATSSTLTPFPPSASQLTLATPTHSEQNSIDTRGQFRVANLTSQFVPAAFTWPFDEHYGGALAENGPRTACDSEQPATSADPGSAATEPSQMDAVFSNEVRAIWEPALPSGLE</sequence>
<feature type="region of interest" description="Disordered" evidence="5">
    <location>
        <begin position="76"/>
        <end position="101"/>
    </location>
</feature>
<dbReference type="InterPro" id="IPR050987">
    <property type="entry name" value="AtrR-like"/>
</dbReference>
<feature type="region of interest" description="Disordered" evidence="5">
    <location>
        <begin position="651"/>
        <end position="708"/>
    </location>
</feature>
<feature type="compositionally biased region" description="Polar residues" evidence="5">
    <location>
        <begin position="692"/>
        <end position="708"/>
    </location>
</feature>
<protein>
    <submittedName>
        <fullName evidence="7">Zn(2)-C6 fungal-type domain-containing protein</fullName>
    </submittedName>
</protein>
<dbReference type="InterPro" id="IPR036864">
    <property type="entry name" value="Zn2-C6_fun-type_DNA-bd_sf"/>
</dbReference>
<dbReference type="Pfam" id="PF04082">
    <property type="entry name" value="Fungal_trans"/>
    <property type="match status" value="1"/>
</dbReference>
<feature type="compositionally biased region" description="Polar residues" evidence="5">
    <location>
        <begin position="655"/>
        <end position="665"/>
    </location>
</feature>
<keyword evidence="3" id="KW-0238">DNA-binding</keyword>
<feature type="domain" description="Xylanolytic transcriptional activator regulatory" evidence="6">
    <location>
        <begin position="334"/>
        <end position="407"/>
    </location>
</feature>
<keyword evidence="2" id="KW-0479">Metal-binding</keyword>
<dbReference type="AlphaFoldDB" id="A0A8H6TGH5"/>
<evidence type="ECO:0000256" key="1">
    <source>
        <dbReference type="ARBA" id="ARBA00004123"/>
    </source>
</evidence>
<dbReference type="GO" id="GO:0000981">
    <property type="term" value="F:DNA-binding transcription factor activity, RNA polymerase II-specific"/>
    <property type="evidence" value="ECO:0007669"/>
    <property type="project" value="InterPro"/>
</dbReference>
<feature type="compositionally biased region" description="Low complexity" evidence="5">
    <location>
        <begin position="677"/>
        <end position="687"/>
    </location>
</feature>
<reference evidence="7" key="1">
    <citation type="submission" date="2020-05" db="EMBL/GenBank/DDBJ databases">
        <title>Mycena genomes resolve the evolution of fungal bioluminescence.</title>
        <authorList>
            <person name="Tsai I.J."/>
        </authorList>
    </citation>
    <scope>NUCLEOTIDE SEQUENCE</scope>
    <source>
        <strain evidence="7">110903Hualien_Pintung</strain>
    </source>
</reference>
<comment type="subcellular location">
    <subcellularLocation>
        <location evidence="1">Nucleus</location>
    </subcellularLocation>
</comment>
<dbReference type="PANTHER" id="PTHR46910:SF3">
    <property type="entry name" value="HALOTOLERANCE PROTEIN 9-RELATED"/>
    <property type="match status" value="1"/>
</dbReference>
<dbReference type="PANTHER" id="PTHR46910">
    <property type="entry name" value="TRANSCRIPTION FACTOR PDR1"/>
    <property type="match status" value="1"/>
</dbReference>
<dbReference type="GO" id="GO:0003677">
    <property type="term" value="F:DNA binding"/>
    <property type="evidence" value="ECO:0007669"/>
    <property type="project" value="UniProtKB-KW"/>
</dbReference>
<evidence type="ECO:0000259" key="6">
    <source>
        <dbReference type="SMART" id="SM00906"/>
    </source>
</evidence>
<gene>
    <name evidence="7" type="ORF">HMN09_00353200</name>
</gene>
<evidence type="ECO:0000256" key="4">
    <source>
        <dbReference type="ARBA" id="ARBA00023242"/>
    </source>
</evidence>
<keyword evidence="4" id="KW-0539">Nucleus</keyword>
<dbReference type="InterPro" id="IPR007219">
    <property type="entry name" value="XnlR_reg_dom"/>
</dbReference>
<feature type="compositionally biased region" description="Low complexity" evidence="5">
    <location>
        <begin position="76"/>
        <end position="99"/>
    </location>
</feature>
<dbReference type="EMBL" id="JACAZE010000004">
    <property type="protein sequence ID" value="KAF7318440.1"/>
    <property type="molecule type" value="Genomic_DNA"/>
</dbReference>
<evidence type="ECO:0000256" key="5">
    <source>
        <dbReference type="SAM" id="MobiDB-lite"/>
    </source>
</evidence>
<dbReference type="Proteomes" id="UP000613580">
    <property type="component" value="Unassembled WGS sequence"/>
</dbReference>
<evidence type="ECO:0000256" key="2">
    <source>
        <dbReference type="ARBA" id="ARBA00022723"/>
    </source>
</evidence>
<evidence type="ECO:0000313" key="8">
    <source>
        <dbReference type="Proteomes" id="UP000613580"/>
    </source>
</evidence>
<dbReference type="OrthoDB" id="39175at2759"/>
<dbReference type="GO" id="GO:0005634">
    <property type="term" value="C:nucleus"/>
    <property type="evidence" value="ECO:0007669"/>
    <property type="project" value="UniProtKB-SubCell"/>
</dbReference>
<organism evidence="7 8">
    <name type="scientific">Mycena chlorophos</name>
    <name type="common">Agaric fungus</name>
    <name type="synonym">Agaricus chlorophos</name>
    <dbReference type="NCBI Taxonomy" id="658473"/>
    <lineage>
        <taxon>Eukaryota</taxon>
        <taxon>Fungi</taxon>
        <taxon>Dikarya</taxon>
        <taxon>Basidiomycota</taxon>
        <taxon>Agaricomycotina</taxon>
        <taxon>Agaricomycetes</taxon>
        <taxon>Agaricomycetidae</taxon>
        <taxon>Agaricales</taxon>
        <taxon>Marasmiineae</taxon>
        <taxon>Mycenaceae</taxon>
        <taxon>Mycena</taxon>
    </lineage>
</organism>